<dbReference type="Gene3D" id="1.20.1560.10">
    <property type="entry name" value="ABC transporter type 1, transmembrane domain"/>
    <property type="match status" value="1"/>
</dbReference>
<protein>
    <submittedName>
        <fullName evidence="10">Peptidase C39</fullName>
    </submittedName>
</protein>
<reference evidence="10" key="1">
    <citation type="submission" date="2018-04" db="EMBL/GenBank/DDBJ databases">
        <title>Draft Genome Sequences of Chryseobacterium lactis NCTC11390T isolated from milk, Chryseobacterium oncorhynchi 701B-08T from rainbow trout, and Chryseobacterium viscerum 687B-08T from diseased fish.</title>
        <authorList>
            <person name="Jeong J.-J."/>
            <person name="Lee Y.J."/>
            <person name="Pathiraja D."/>
            <person name="Park B."/>
            <person name="Choi I.-G."/>
            <person name="Kim K.D."/>
        </authorList>
    </citation>
    <scope>NUCLEOTIDE SEQUENCE [LARGE SCALE GENOMIC DNA]</scope>
    <source>
        <strain evidence="10">701B-08</strain>
    </source>
</reference>
<dbReference type="GO" id="GO:0005524">
    <property type="term" value="F:ATP binding"/>
    <property type="evidence" value="ECO:0007669"/>
    <property type="project" value="UniProtKB-KW"/>
</dbReference>
<feature type="domain" description="ABC transporter" evidence="8">
    <location>
        <begin position="356"/>
        <end position="575"/>
    </location>
</feature>
<keyword evidence="3" id="KW-0547">Nucleotide-binding</keyword>
<evidence type="ECO:0000259" key="9">
    <source>
        <dbReference type="PROSITE" id="PS50929"/>
    </source>
</evidence>
<evidence type="ECO:0000256" key="4">
    <source>
        <dbReference type="ARBA" id="ARBA00022840"/>
    </source>
</evidence>
<evidence type="ECO:0000256" key="7">
    <source>
        <dbReference type="SAM" id="Phobius"/>
    </source>
</evidence>
<dbReference type="CDD" id="cd03228">
    <property type="entry name" value="ABCC_MRP_Like"/>
    <property type="match status" value="1"/>
</dbReference>
<dbReference type="SUPFAM" id="SSF90123">
    <property type="entry name" value="ABC transporter transmembrane region"/>
    <property type="match status" value="1"/>
</dbReference>
<feature type="domain" description="ABC transmembrane type-1" evidence="9">
    <location>
        <begin position="47"/>
        <end position="326"/>
    </location>
</feature>
<dbReference type="Pfam" id="PF00005">
    <property type="entry name" value="ABC_tran"/>
    <property type="match status" value="1"/>
</dbReference>
<dbReference type="PROSITE" id="PS50929">
    <property type="entry name" value="ABC_TM1F"/>
    <property type="match status" value="1"/>
</dbReference>
<comment type="caution">
    <text evidence="10">The sequence shown here is derived from an EMBL/GenBank/DDBJ whole genome shotgun (WGS) entry which is preliminary data.</text>
</comment>
<dbReference type="CDD" id="cd18570">
    <property type="entry name" value="ABC_6TM_PCAT1_LagD_like"/>
    <property type="match status" value="1"/>
</dbReference>
<dbReference type="SMART" id="SM00382">
    <property type="entry name" value="AAA"/>
    <property type="match status" value="1"/>
</dbReference>
<proteinExistence type="predicted"/>
<dbReference type="GO" id="GO:0005886">
    <property type="term" value="C:plasma membrane"/>
    <property type="evidence" value="ECO:0007669"/>
    <property type="project" value="UniProtKB-SubCell"/>
</dbReference>
<dbReference type="AlphaFoldDB" id="A0A316WYW3"/>
<dbReference type="InterPro" id="IPR036640">
    <property type="entry name" value="ABC1_TM_sf"/>
</dbReference>
<gene>
    <name evidence="10" type="ORF">C1638_008010</name>
</gene>
<dbReference type="Pfam" id="PF00664">
    <property type="entry name" value="ABC_membrane"/>
    <property type="match status" value="1"/>
</dbReference>
<evidence type="ECO:0000313" key="10">
    <source>
        <dbReference type="EMBL" id="PWN66299.1"/>
    </source>
</evidence>
<feature type="transmembrane region" description="Helical" evidence="7">
    <location>
        <begin position="43"/>
        <end position="66"/>
    </location>
</feature>
<feature type="transmembrane region" description="Helical" evidence="7">
    <location>
        <begin position="183"/>
        <end position="201"/>
    </location>
</feature>
<dbReference type="InterPro" id="IPR027417">
    <property type="entry name" value="P-loop_NTPase"/>
</dbReference>
<name>A0A316WYW3_9FLAO</name>
<keyword evidence="5 7" id="KW-1133">Transmembrane helix</keyword>
<dbReference type="InterPro" id="IPR003593">
    <property type="entry name" value="AAA+_ATPase"/>
</dbReference>
<evidence type="ECO:0000256" key="2">
    <source>
        <dbReference type="ARBA" id="ARBA00022692"/>
    </source>
</evidence>
<sequence>MEKVWQSKTCLTLKPNVQFQKKTQTNLEKRKWLKNLIREDQEAIYTIIFLGIIFSLLGMSMSIFSQKLIDDILPKKKISLLILSISFLGFVLFARVSIQALRELYIIKQSKTFNVRINKKFYSSLLHLPKIFFDSRKIGDFVARLNDIQRIQTVIKQLITNTTVDILGVIISISFLLFYSWKLALVCIIISPLIFYIIFSFNKKIIESQRNVMQFYSVNEASYIDSIRGIEVIKGFSKQDLFINKNETIFSSFQSKIFEQGKLSLKITLYSGLAVVVFLLLILGFSSYSVLNNDIKTGELMAIIGISSSLLLSITNLALVTIPLQEAKVAFDRMFEYSSLEKEKMEGIGITEIKSINIQNIDFRFNGRKKILNTASFSLHQGTVTCLLGESGSGKTTLTEILQKNYLPENGEIIINNDIALKDISLKDWRNLIGIVPQNIQLFNGTILENIILSERADENQLQKLFLLGFDKFVNSLPQGFLTLAGEEGINLSGGQKQLIGWMRALYHNPQFLILDEPTSSLDQENRKFIYDLIQKMKNEKLIFIISHHLEDIKTISDEILLLEDTQIHPISELIYDK</sequence>
<dbReference type="Proteomes" id="UP000236182">
    <property type="component" value="Unassembled WGS sequence"/>
</dbReference>
<dbReference type="PANTHER" id="PTHR24221">
    <property type="entry name" value="ATP-BINDING CASSETTE SUB-FAMILY B"/>
    <property type="match status" value="1"/>
</dbReference>
<feature type="transmembrane region" description="Helical" evidence="7">
    <location>
        <begin position="158"/>
        <end position="177"/>
    </location>
</feature>
<feature type="transmembrane region" description="Helical" evidence="7">
    <location>
        <begin position="267"/>
        <end position="288"/>
    </location>
</feature>
<keyword evidence="2 7" id="KW-0812">Transmembrane</keyword>
<dbReference type="OrthoDB" id="1291564at2"/>
<dbReference type="InterPro" id="IPR003439">
    <property type="entry name" value="ABC_transporter-like_ATP-bd"/>
</dbReference>
<dbReference type="InterPro" id="IPR011527">
    <property type="entry name" value="ABC1_TM_dom"/>
</dbReference>
<dbReference type="GO" id="GO:0140359">
    <property type="term" value="F:ABC-type transporter activity"/>
    <property type="evidence" value="ECO:0007669"/>
    <property type="project" value="InterPro"/>
</dbReference>
<keyword evidence="11" id="KW-1185">Reference proteome</keyword>
<dbReference type="InterPro" id="IPR039421">
    <property type="entry name" value="Type_1_exporter"/>
</dbReference>
<evidence type="ECO:0000256" key="6">
    <source>
        <dbReference type="ARBA" id="ARBA00023136"/>
    </source>
</evidence>
<accession>A0A316WYW3</accession>
<dbReference type="SUPFAM" id="SSF52540">
    <property type="entry name" value="P-loop containing nucleoside triphosphate hydrolases"/>
    <property type="match status" value="1"/>
</dbReference>
<feature type="transmembrane region" description="Helical" evidence="7">
    <location>
        <begin position="300"/>
        <end position="324"/>
    </location>
</feature>
<feature type="transmembrane region" description="Helical" evidence="7">
    <location>
        <begin position="78"/>
        <end position="98"/>
    </location>
</feature>
<evidence type="ECO:0000256" key="5">
    <source>
        <dbReference type="ARBA" id="ARBA00022989"/>
    </source>
</evidence>
<organism evidence="10 11">
    <name type="scientific">Chryseobacterium oncorhynchi</name>
    <dbReference type="NCBI Taxonomy" id="741074"/>
    <lineage>
        <taxon>Bacteria</taxon>
        <taxon>Pseudomonadati</taxon>
        <taxon>Bacteroidota</taxon>
        <taxon>Flavobacteriia</taxon>
        <taxon>Flavobacteriales</taxon>
        <taxon>Weeksellaceae</taxon>
        <taxon>Chryseobacterium group</taxon>
        <taxon>Chryseobacterium</taxon>
    </lineage>
</organism>
<dbReference type="GO" id="GO:0034040">
    <property type="term" value="F:ATPase-coupled lipid transmembrane transporter activity"/>
    <property type="evidence" value="ECO:0007669"/>
    <property type="project" value="TreeGrafter"/>
</dbReference>
<keyword evidence="6 7" id="KW-0472">Membrane</keyword>
<dbReference type="Gene3D" id="3.40.50.300">
    <property type="entry name" value="P-loop containing nucleotide triphosphate hydrolases"/>
    <property type="match status" value="1"/>
</dbReference>
<evidence type="ECO:0000259" key="8">
    <source>
        <dbReference type="PROSITE" id="PS50893"/>
    </source>
</evidence>
<dbReference type="PANTHER" id="PTHR24221:SF654">
    <property type="entry name" value="ATP-BINDING CASSETTE SUB-FAMILY B MEMBER 6"/>
    <property type="match status" value="1"/>
</dbReference>
<dbReference type="GO" id="GO:0016887">
    <property type="term" value="F:ATP hydrolysis activity"/>
    <property type="evidence" value="ECO:0007669"/>
    <property type="project" value="InterPro"/>
</dbReference>
<evidence type="ECO:0000256" key="1">
    <source>
        <dbReference type="ARBA" id="ARBA00004651"/>
    </source>
</evidence>
<dbReference type="EMBL" id="PPEI02000002">
    <property type="protein sequence ID" value="PWN66299.1"/>
    <property type="molecule type" value="Genomic_DNA"/>
</dbReference>
<keyword evidence="4" id="KW-0067">ATP-binding</keyword>
<evidence type="ECO:0000313" key="11">
    <source>
        <dbReference type="Proteomes" id="UP000236182"/>
    </source>
</evidence>
<evidence type="ECO:0000256" key="3">
    <source>
        <dbReference type="ARBA" id="ARBA00022741"/>
    </source>
</evidence>
<dbReference type="RefSeq" id="WP_109619862.1">
    <property type="nucleotide sequence ID" value="NZ_PPEI02000002.1"/>
</dbReference>
<comment type="subcellular location">
    <subcellularLocation>
        <location evidence="1">Cell membrane</location>
        <topology evidence="1">Multi-pass membrane protein</topology>
    </subcellularLocation>
</comment>
<dbReference type="PROSITE" id="PS50893">
    <property type="entry name" value="ABC_TRANSPORTER_2"/>
    <property type="match status" value="1"/>
</dbReference>